<dbReference type="InterPro" id="IPR004797">
    <property type="entry name" value="Competence_ComEC/Rec2"/>
</dbReference>
<gene>
    <name evidence="8" type="ORF">SAMN05660652_00968</name>
</gene>
<keyword evidence="4 6" id="KW-1133">Transmembrane helix</keyword>
<dbReference type="Proteomes" id="UP000198607">
    <property type="component" value="Unassembled WGS sequence"/>
</dbReference>
<protein>
    <submittedName>
        <fullName evidence="8">Competence protein ComEC</fullName>
    </submittedName>
</protein>
<dbReference type="Pfam" id="PF03772">
    <property type="entry name" value="Competence"/>
    <property type="match status" value="1"/>
</dbReference>
<feature type="transmembrane region" description="Helical" evidence="6">
    <location>
        <begin position="54"/>
        <end position="71"/>
    </location>
</feature>
<dbReference type="OrthoDB" id="9761531at2"/>
<sequence>MRASILAFAAGVVFLQQQAQLPGRALLAALLSGAVGCLWVVWRRWRMPAHRGWRVLLALAVFALGFAYAALRADARLADALPVEWEARDIVLTGVVVALPQRIERGERFEFAVEAVHTPGARVPPRILLAWYHAPDAHDDPESGLGPAVRPGERWRLTVRLKRPHGNANPHGFDYEGWLLERGLRATGSIRPRGDLTRLDAFVWRHDTVVERLRDAVRARFLSVLPEAPYLGVLVALALGDQRAIPAAQWSLFNRTGVTHLVSISGLHVTMIAALFGALGGWLWRRSERAMLRCPAQRVAVMAAWLAALCYALLAGFEVPAQRTLYMLSVVALALLSGRNFGASRTLALALLAVLLLDPWAVLAIGFWLSFGAVAVLLFVASPAIGRSSGWRAGLKRWGIAQWAVTLFSAPMLLFFFQQFSLVSPLANALAIPWVSFVITPLALLFAVLPWPPLLALDHAVLVPLMDCLGWLAQWPTWQRPAPPLWSLPIALIGVAWLLLPRGMPARWLGILLLLPALAFEAERPVAGKAWVDVLDVGQGLAVVIRTARHALLYDTGPRYGAETNAGTRVVLPFLRAVGIDRLDALLVSHRDADHAGGADAVREDMPVGRLLTSIAEWIGGSGEACVAGDDWWWDGVRFSLLHPVASEDRTRGSENHRSCVLRVEAEGRVVLLTGDIESADERALIARAGDRLRSDVLVVPHHGGRGSSSPEFVAAVAAKEAVFSVGYRNSYGHPRADILARHAGSRVWRTDRDGELRFVLSATPEVRAWRQVQARYWRQEKSL</sequence>
<organism evidence="8 9">
    <name type="scientific">Propionivibrio dicarboxylicus</name>
    <dbReference type="NCBI Taxonomy" id="83767"/>
    <lineage>
        <taxon>Bacteria</taxon>
        <taxon>Pseudomonadati</taxon>
        <taxon>Pseudomonadota</taxon>
        <taxon>Betaproteobacteria</taxon>
        <taxon>Rhodocyclales</taxon>
        <taxon>Rhodocyclaceae</taxon>
        <taxon>Propionivibrio</taxon>
    </lineage>
</organism>
<proteinExistence type="predicted"/>
<dbReference type="InterPro" id="IPR025405">
    <property type="entry name" value="DUF4131"/>
</dbReference>
<keyword evidence="5 6" id="KW-0472">Membrane</keyword>
<feature type="transmembrane region" description="Helical" evidence="6">
    <location>
        <begin position="429"/>
        <end position="449"/>
    </location>
</feature>
<dbReference type="NCBIfam" id="TIGR00361">
    <property type="entry name" value="ComEC_Rec2"/>
    <property type="match status" value="1"/>
</dbReference>
<dbReference type="SMART" id="SM00849">
    <property type="entry name" value="Lactamase_B"/>
    <property type="match status" value="1"/>
</dbReference>
<feature type="transmembrane region" description="Helical" evidence="6">
    <location>
        <begin position="296"/>
        <end position="317"/>
    </location>
</feature>
<dbReference type="InterPro" id="IPR036866">
    <property type="entry name" value="RibonucZ/Hydroxyglut_hydro"/>
</dbReference>
<dbReference type="InterPro" id="IPR035681">
    <property type="entry name" value="ComA-like_MBL"/>
</dbReference>
<evidence type="ECO:0000256" key="1">
    <source>
        <dbReference type="ARBA" id="ARBA00004651"/>
    </source>
</evidence>
<accession>A0A1G7YCP7</accession>
<evidence type="ECO:0000256" key="6">
    <source>
        <dbReference type="SAM" id="Phobius"/>
    </source>
</evidence>
<dbReference type="SUPFAM" id="SSF56281">
    <property type="entry name" value="Metallo-hydrolase/oxidoreductase"/>
    <property type="match status" value="1"/>
</dbReference>
<evidence type="ECO:0000256" key="5">
    <source>
        <dbReference type="ARBA" id="ARBA00023136"/>
    </source>
</evidence>
<feature type="transmembrane region" description="Helical" evidence="6">
    <location>
        <begin position="25"/>
        <end position="42"/>
    </location>
</feature>
<dbReference type="RefSeq" id="WP_091934479.1">
    <property type="nucleotide sequence ID" value="NZ_FNCY01000002.1"/>
</dbReference>
<feature type="transmembrane region" description="Helical" evidence="6">
    <location>
        <begin position="349"/>
        <end position="380"/>
    </location>
</feature>
<dbReference type="STRING" id="83767.SAMN05660652_00968"/>
<keyword evidence="3 6" id="KW-0812">Transmembrane</keyword>
<dbReference type="Gene3D" id="3.60.15.10">
    <property type="entry name" value="Ribonuclease Z/Hydroxyacylglutathione hydrolase-like"/>
    <property type="match status" value="1"/>
</dbReference>
<feature type="domain" description="Metallo-beta-lactamase" evidence="7">
    <location>
        <begin position="539"/>
        <end position="728"/>
    </location>
</feature>
<dbReference type="AlphaFoldDB" id="A0A1G7YCP7"/>
<dbReference type="InterPro" id="IPR004477">
    <property type="entry name" value="ComEC_N"/>
</dbReference>
<dbReference type="NCBIfam" id="TIGR00360">
    <property type="entry name" value="ComEC_N-term"/>
    <property type="match status" value="1"/>
</dbReference>
<evidence type="ECO:0000313" key="8">
    <source>
        <dbReference type="EMBL" id="SDG94328.1"/>
    </source>
</evidence>
<evidence type="ECO:0000256" key="2">
    <source>
        <dbReference type="ARBA" id="ARBA00022475"/>
    </source>
</evidence>
<dbReference type="CDD" id="cd07731">
    <property type="entry name" value="ComA-like_MBL-fold"/>
    <property type="match status" value="1"/>
</dbReference>
<evidence type="ECO:0000313" key="9">
    <source>
        <dbReference type="Proteomes" id="UP000198607"/>
    </source>
</evidence>
<dbReference type="GO" id="GO:0005886">
    <property type="term" value="C:plasma membrane"/>
    <property type="evidence" value="ECO:0007669"/>
    <property type="project" value="UniProtKB-SubCell"/>
</dbReference>
<dbReference type="InterPro" id="IPR001279">
    <property type="entry name" value="Metallo-B-lactamas"/>
</dbReference>
<dbReference type="PANTHER" id="PTHR30619:SF1">
    <property type="entry name" value="RECOMBINATION PROTEIN 2"/>
    <property type="match status" value="1"/>
</dbReference>
<dbReference type="Pfam" id="PF13567">
    <property type="entry name" value="DUF4131"/>
    <property type="match status" value="1"/>
</dbReference>
<dbReference type="GO" id="GO:0030420">
    <property type="term" value="P:establishment of competence for transformation"/>
    <property type="evidence" value="ECO:0007669"/>
    <property type="project" value="InterPro"/>
</dbReference>
<name>A0A1G7YCP7_9RHOO</name>
<keyword evidence="2" id="KW-1003">Cell membrane</keyword>
<feature type="transmembrane region" description="Helical" evidence="6">
    <location>
        <begin position="400"/>
        <end position="417"/>
    </location>
</feature>
<evidence type="ECO:0000256" key="4">
    <source>
        <dbReference type="ARBA" id="ARBA00022989"/>
    </source>
</evidence>
<keyword evidence="9" id="KW-1185">Reference proteome</keyword>
<evidence type="ECO:0000256" key="3">
    <source>
        <dbReference type="ARBA" id="ARBA00022692"/>
    </source>
</evidence>
<evidence type="ECO:0000259" key="7">
    <source>
        <dbReference type="SMART" id="SM00849"/>
    </source>
</evidence>
<dbReference type="PANTHER" id="PTHR30619">
    <property type="entry name" value="DNA INTERNALIZATION/COMPETENCE PROTEIN COMEC/REC2"/>
    <property type="match status" value="1"/>
</dbReference>
<comment type="subcellular location">
    <subcellularLocation>
        <location evidence="1">Cell membrane</location>
        <topology evidence="1">Multi-pass membrane protein</topology>
    </subcellularLocation>
</comment>
<dbReference type="InterPro" id="IPR052159">
    <property type="entry name" value="Competence_DNA_uptake"/>
</dbReference>
<dbReference type="EMBL" id="FNCY01000002">
    <property type="protein sequence ID" value="SDG94328.1"/>
    <property type="molecule type" value="Genomic_DNA"/>
</dbReference>
<dbReference type="Pfam" id="PF00753">
    <property type="entry name" value="Lactamase_B"/>
    <property type="match status" value="1"/>
</dbReference>
<feature type="transmembrane region" description="Helical" evidence="6">
    <location>
        <begin position="261"/>
        <end position="284"/>
    </location>
</feature>
<reference evidence="8 9" key="1">
    <citation type="submission" date="2016-10" db="EMBL/GenBank/DDBJ databases">
        <authorList>
            <person name="de Groot N.N."/>
        </authorList>
    </citation>
    <scope>NUCLEOTIDE SEQUENCE [LARGE SCALE GENOMIC DNA]</scope>
    <source>
        <strain evidence="8 9">DSM 5885</strain>
    </source>
</reference>